<dbReference type="CDD" id="cd07560">
    <property type="entry name" value="Peptidase_S41_CPP"/>
    <property type="match status" value="1"/>
</dbReference>
<name>A0A4Q7DJ52_9PROT</name>
<evidence type="ECO:0000259" key="7">
    <source>
        <dbReference type="PROSITE" id="PS50106"/>
    </source>
</evidence>
<organism evidence="8 9">
    <name type="scientific">Candidatus Finniella inopinata</name>
    <dbReference type="NCBI Taxonomy" id="1696036"/>
    <lineage>
        <taxon>Bacteria</taxon>
        <taxon>Pseudomonadati</taxon>
        <taxon>Pseudomonadota</taxon>
        <taxon>Alphaproteobacteria</taxon>
        <taxon>Holosporales</taxon>
        <taxon>Candidatus Paracaedibacteraceae</taxon>
        <taxon>Candidatus Finniella</taxon>
    </lineage>
</organism>
<evidence type="ECO:0000256" key="4">
    <source>
        <dbReference type="ARBA" id="ARBA00022825"/>
    </source>
</evidence>
<dbReference type="GO" id="GO:0006508">
    <property type="term" value="P:proteolysis"/>
    <property type="evidence" value="ECO:0007669"/>
    <property type="project" value="UniProtKB-KW"/>
</dbReference>
<dbReference type="FunFam" id="2.30.42.10:FF:000063">
    <property type="entry name" value="Peptidase, S41 family"/>
    <property type="match status" value="1"/>
</dbReference>
<dbReference type="PROSITE" id="PS50106">
    <property type="entry name" value="PDZ"/>
    <property type="match status" value="1"/>
</dbReference>
<evidence type="ECO:0000256" key="2">
    <source>
        <dbReference type="ARBA" id="ARBA00022670"/>
    </source>
</evidence>
<sequence>MMISSKFLIILFLLGWALTGCNQEQDQDSEAISLNLEALISEIIDKIRQDYVDDVPQEKLIEGALNGLLANLDPYSGYLNAQDYKSLTDRVKGDFAGLGLEILVTKGVIKVIAAIDETPAFKAGIKAGDTITHINNQEVHKLSNQIVLQSLQGAPGTEVTLTIVRQDAEPFVVTLKRAVIEVSPVRFVMKETVAYIRLSFFSENASYKLGEILKGLRKSPTKLQGLILDLRDNPGGALDQAVGVASQFLDSGLIVEIKSRNPAYNQKLYSKGYDLLKGVPMVVLINKGTASASEIVSGALRDHKRAIIMGTRSFGKGSVQTLFSIPGHGGVRLTTARFYTPKGHAIQERGVEPDITIENTVPQENSKSTKADLIDAQLQRAIDLLRGLSVFQRR</sequence>
<dbReference type="Pfam" id="PF13180">
    <property type="entry name" value="PDZ_2"/>
    <property type="match status" value="1"/>
</dbReference>
<dbReference type="GO" id="GO:0004175">
    <property type="term" value="F:endopeptidase activity"/>
    <property type="evidence" value="ECO:0007669"/>
    <property type="project" value="TreeGrafter"/>
</dbReference>
<dbReference type="InterPro" id="IPR005151">
    <property type="entry name" value="Tail-specific_protease"/>
</dbReference>
<keyword evidence="4 5" id="KW-0720">Serine protease</keyword>
<dbReference type="InterPro" id="IPR001478">
    <property type="entry name" value="PDZ"/>
</dbReference>
<dbReference type="PANTHER" id="PTHR32060">
    <property type="entry name" value="TAIL-SPECIFIC PROTEASE"/>
    <property type="match status" value="1"/>
</dbReference>
<dbReference type="CDD" id="cd06782">
    <property type="entry name" value="cpPDZ_CPP-like"/>
    <property type="match status" value="1"/>
</dbReference>
<dbReference type="GO" id="GO:0008236">
    <property type="term" value="F:serine-type peptidase activity"/>
    <property type="evidence" value="ECO:0007669"/>
    <property type="project" value="UniProtKB-KW"/>
</dbReference>
<dbReference type="InterPro" id="IPR036034">
    <property type="entry name" value="PDZ_sf"/>
</dbReference>
<dbReference type="NCBIfam" id="TIGR00225">
    <property type="entry name" value="prc"/>
    <property type="match status" value="1"/>
</dbReference>
<feature type="domain" description="PDZ" evidence="7">
    <location>
        <begin position="84"/>
        <end position="156"/>
    </location>
</feature>
<evidence type="ECO:0000256" key="1">
    <source>
        <dbReference type="ARBA" id="ARBA00009179"/>
    </source>
</evidence>
<dbReference type="SMART" id="SM00228">
    <property type="entry name" value="PDZ"/>
    <property type="match status" value="1"/>
</dbReference>
<reference evidence="8 9" key="1">
    <citation type="submission" date="2018-10" db="EMBL/GenBank/DDBJ databases">
        <title>An updated phylogeny of the Alphaproteobacteria reveals that the parasitic Rickettsiales and Holosporales have independent origins.</title>
        <authorList>
            <person name="Munoz-Gomez S.A."/>
            <person name="Hess S."/>
            <person name="Burger G."/>
            <person name="Lang B.F."/>
            <person name="Susko E."/>
            <person name="Slamovits C.H."/>
            <person name="Roger A.J."/>
        </authorList>
    </citation>
    <scope>NUCLEOTIDE SEQUENCE [LARGE SCALE GENOMIC DNA]</scope>
    <source>
        <strain evidence="8">HOLO01</strain>
    </source>
</reference>
<keyword evidence="9" id="KW-1185">Reference proteome</keyword>
<dbReference type="SMART" id="SM00245">
    <property type="entry name" value="TSPc"/>
    <property type="match status" value="1"/>
</dbReference>
<dbReference type="GO" id="GO:0030288">
    <property type="term" value="C:outer membrane-bounded periplasmic space"/>
    <property type="evidence" value="ECO:0007669"/>
    <property type="project" value="TreeGrafter"/>
</dbReference>
<keyword evidence="6" id="KW-0732">Signal</keyword>
<protein>
    <submittedName>
        <fullName evidence="8">S41 family peptidase</fullName>
    </submittedName>
</protein>
<dbReference type="SUPFAM" id="SSF50156">
    <property type="entry name" value="PDZ domain-like"/>
    <property type="match status" value="1"/>
</dbReference>
<evidence type="ECO:0000256" key="5">
    <source>
        <dbReference type="RuleBase" id="RU004404"/>
    </source>
</evidence>
<dbReference type="PANTHER" id="PTHR32060:SF30">
    <property type="entry name" value="CARBOXY-TERMINAL PROCESSING PROTEASE CTPA"/>
    <property type="match status" value="1"/>
</dbReference>
<dbReference type="OrthoDB" id="9812068at2"/>
<dbReference type="GO" id="GO:0007165">
    <property type="term" value="P:signal transduction"/>
    <property type="evidence" value="ECO:0007669"/>
    <property type="project" value="TreeGrafter"/>
</dbReference>
<proteinExistence type="inferred from homology"/>
<feature type="chain" id="PRO_5020265966" evidence="6">
    <location>
        <begin position="23"/>
        <end position="394"/>
    </location>
</feature>
<accession>A0A4Q7DJ52</accession>
<evidence type="ECO:0000313" key="9">
    <source>
        <dbReference type="Proteomes" id="UP000293550"/>
    </source>
</evidence>
<keyword evidence="2 5" id="KW-0645">Protease</keyword>
<dbReference type="PROSITE" id="PS51257">
    <property type="entry name" value="PROKAR_LIPOPROTEIN"/>
    <property type="match status" value="1"/>
</dbReference>
<dbReference type="Gene3D" id="3.90.226.10">
    <property type="entry name" value="2-enoyl-CoA Hydratase, Chain A, domain 1"/>
    <property type="match status" value="1"/>
</dbReference>
<feature type="signal peptide" evidence="6">
    <location>
        <begin position="1"/>
        <end position="22"/>
    </location>
</feature>
<evidence type="ECO:0000256" key="3">
    <source>
        <dbReference type="ARBA" id="ARBA00022801"/>
    </source>
</evidence>
<dbReference type="InterPro" id="IPR055210">
    <property type="entry name" value="CtpA/B_N"/>
</dbReference>
<comment type="caution">
    <text evidence="8">The sequence shown here is derived from an EMBL/GenBank/DDBJ whole genome shotgun (WGS) entry which is preliminary data.</text>
</comment>
<evidence type="ECO:0000313" key="8">
    <source>
        <dbReference type="EMBL" id="RZI46054.1"/>
    </source>
</evidence>
<dbReference type="EMBL" id="SCFB01000005">
    <property type="protein sequence ID" value="RZI46054.1"/>
    <property type="molecule type" value="Genomic_DNA"/>
</dbReference>
<comment type="similarity">
    <text evidence="1 5">Belongs to the peptidase S41A family.</text>
</comment>
<dbReference type="AlphaFoldDB" id="A0A4Q7DJ52"/>
<dbReference type="Proteomes" id="UP000293550">
    <property type="component" value="Unassembled WGS sequence"/>
</dbReference>
<gene>
    <name evidence="8" type="ORF">EQU50_03735</name>
</gene>
<keyword evidence="3 5" id="KW-0378">Hydrolase</keyword>
<dbReference type="InterPro" id="IPR004447">
    <property type="entry name" value="Peptidase_S41A"/>
</dbReference>
<dbReference type="Gene3D" id="2.30.42.10">
    <property type="match status" value="1"/>
</dbReference>
<dbReference type="SUPFAM" id="SSF52096">
    <property type="entry name" value="ClpP/crotonase"/>
    <property type="match status" value="1"/>
</dbReference>
<evidence type="ECO:0000256" key="6">
    <source>
        <dbReference type="SAM" id="SignalP"/>
    </source>
</evidence>
<dbReference type="Pfam" id="PF03572">
    <property type="entry name" value="Peptidase_S41"/>
    <property type="match status" value="1"/>
</dbReference>
<dbReference type="InterPro" id="IPR029045">
    <property type="entry name" value="ClpP/crotonase-like_dom_sf"/>
</dbReference>
<dbReference type="Gene3D" id="3.30.750.44">
    <property type="match status" value="1"/>
</dbReference>
<dbReference type="Pfam" id="PF22694">
    <property type="entry name" value="CtpB_N-like"/>
    <property type="match status" value="1"/>
</dbReference>
<dbReference type="RefSeq" id="WP_130153813.1">
    <property type="nucleotide sequence ID" value="NZ_SCFB01000005.1"/>
</dbReference>